<accession>A0ABX1W808</accession>
<reference evidence="1 2" key="1">
    <citation type="submission" date="2019-12" db="EMBL/GenBank/DDBJ databases">
        <title>Ruegeria JWLKs population differentiation of coral mucus and skeleton niches.</title>
        <authorList>
            <person name="Luo D."/>
        </authorList>
    </citation>
    <scope>NUCLEOTIDE SEQUENCE [LARGE SCALE GENOMIC DNA]</scope>
    <source>
        <strain evidence="1 2">HKCCD6238</strain>
    </source>
</reference>
<evidence type="ECO:0000313" key="1">
    <source>
        <dbReference type="EMBL" id="NOD29080.1"/>
    </source>
</evidence>
<dbReference type="EMBL" id="WVQY01000001">
    <property type="protein sequence ID" value="NOD29080.1"/>
    <property type="molecule type" value="Genomic_DNA"/>
</dbReference>
<protein>
    <submittedName>
        <fullName evidence="1">Uncharacterized protein</fullName>
    </submittedName>
</protein>
<dbReference type="Proteomes" id="UP000599383">
    <property type="component" value="Unassembled WGS sequence"/>
</dbReference>
<proteinExistence type="predicted"/>
<gene>
    <name evidence="1" type="ORF">GS617_02245</name>
</gene>
<name>A0ABX1W808_9RHOB</name>
<sequence length="53" mass="6226">MKTIDMLLAHFGGNVRNLLKHCGRYRLNDPELVKQFRDTAPDHRLEDLYASKK</sequence>
<evidence type="ECO:0000313" key="2">
    <source>
        <dbReference type="Proteomes" id="UP000599383"/>
    </source>
</evidence>
<dbReference type="RefSeq" id="WP_171115254.1">
    <property type="nucleotide sequence ID" value="NZ_WVQY01000001.1"/>
</dbReference>
<comment type="caution">
    <text evidence="1">The sequence shown here is derived from an EMBL/GenBank/DDBJ whole genome shotgun (WGS) entry which is preliminary data.</text>
</comment>
<organism evidence="1 2">
    <name type="scientific">Ruegeria atlantica</name>
    <dbReference type="NCBI Taxonomy" id="81569"/>
    <lineage>
        <taxon>Bacteria</taxon>
        <taxon>Pseudomonadati</taxon>
        <taxon>Pseudomonadota</taxon>
        <taxon>Alphaproteobacteria</taxon>
        <taxon>Rhodobacterales</taxon>
        <taxon>Roseobacteraceae</taxon>
        <taxon>Ruegeria</taxon>
    </lineage>
</organism>
<keyword evidence="2" id="KW-1185">Reference proteome</keyword>